<name>A0A4R4ECY5_9BACL</name>
<keyword evidence="3" id="KW-1185">Reference proteome</keyword>
<proteinExistence type="predicted"/>
<dbReference type="EMBL" id="SKFG01000011">
    <property type="protein sequence ID" value="TCZ76840.1"/>
    <property type="molecule type" value="Genomic_DNA"/>
</dbReference>
<dbReference type="AlphaFoldDB" id="A0A4R4ECY5"/>
<keyword evidence="2" id="KW-0969">Cilium</keyword>
<dbReference type="Pfam" id="PF05130">
    <property type="entry name" value="FlgN"/>
    <property type="match status" value="1"/>
</dbReference>
<keyword evidence="2" id="KW-0966">Cell projection</keyword>
<dbReference type="Proteomes" id="UP000295418">
    <property type="component" value="Unassembled WGS sequence"/>
</dbReference>
<gene>
    <name evidence="2" type="ORF">E0485_12725</name>
</gene>
<dbReference type="RefSeq" id="WP_132418428.1">
    <property type="nucleotide sequence ID" value="NZ_SKFG01000011.1"/>
</dbReference>
<comment type="caution">
    <text evidence="2">The sequence shown here is derived from an EMBL/GenBank/DDBJ whole genome shotgun (WGS) entry which is preliminary data.</text>
</comment>
<keyword evidence="1" id="KW-1005">Bacterial flagellum biogenesis</keyword>
<dbReference type="SUPFAM" id="SSF140566">
    <property type="entry name" value="FlgN-like"/>
    <property type="match status" value="1"/>
</dbReference>
<keyword evidence="2" id="KW-0282">Flagellum</keyword>
<protein>
    <submittedName>
        <fullName evidence="2">Flagellar protein FlgN</fullName>
    </submittedName>
</protein>
<sequence length="166" mass="18944">MTIDQIAEILERFIEIHAMMIELAKEKTPVLVSNQIEGLNVILSKERKLVTELNALDAKRVQMTGDYLIARGYVPDPRVNISDLIRLTFKADEKLMLQSLQERLLNSIAELRLANELNQQLIEQSLEFIDYSLDLLIEPPGEDMIYQNPNQPAGKSTTTLMFDSRA</sequence>
<accession>A0A4R4ECY5</accession>
<evidence type="ECO:0000313" key="3">
    <source>
        <dbReference type="Proteomes" id="UP000295418"/>
    </source>
</evidence>
<dbReference type="InterPro" id="IPR007809">
    <property type="entry name" value="FlgN-like"/>
</dbReference>
<evidence type="ECO:0000313" key="2">
    <source>
        <dbReference type="EMBL" id="TCZ76840.1"/>
    </source>
</evidence>
<evidence type="ECO:0000256" key="1">
    <source>
        <dbReference type="ARBA" id="ARBA00022795"/>
    </source>
</evidence>
<dbReference type="OrthoDB" id="2660802at2"/>
<dbReference type="GO" id="GO:0044780">
    <property type="term" value="P:bacterial-type flagellum assembly"/>
    <property type="evidence" value="ECO:0007669"/>
    <property type="project" value="InterPro"/>
</dbReference>
<dbReference type="InterPro" id="IPR036679">
    <property type="entry name" value="FlgN-like_sf"/>
</dbReference>
<dbReference type="Gene3D" id="1.20.58.300">
    <property type="entry name" value="FlgN-like"/>
    <property type="match status" value="1"/>
</dbReference>
<reference evidence="2 3" key="1">
    <citation type="submission" date="2019-03" db="EMBL/GenBank/DDBJ databases">
        <authorList>
            <person name="Kim M.K.M."/>
        </authorList>
    </citation>
    <scope>NUCLEOTIDE SEQUENCE [LARGE SCALE GENOMIC DNA]</scope>
    <source>
        <strain evidence="2 3">18JY21-1</strain>
    </source>
</reference>
<organism evidence="2 3">
    <name type="scientific">Paenibacillus albiflavus</name>
    <dbReference type="NCBI Taxonomy" id="2545760"/>
    <lineage>
        <taxon>Bacteria</taxon>
        <taxon>Bacillati</taxon>
        <taxon>Bacillota</taxon>
        <taxon>Bacilli</taxon>
        <taxon>Bacillales</taxon>
        <taxon>Paenibacillaceae</taxon>
        <taxon>Paenibacillus</taxon>
    </lineage>
</organism>